<keyword evidence="1" id="KW-0175">Coiled coil</keyword>
<evidence type="ECO:0000313" key="2">
    <source>
        <dbReference type="EMBL" id="MCW9712955.1"/>
    </source>
</evidence>
<protein>
    <submittedName>
        <fullName evidence="2">Uncharacterized protein</fullName>
    </submittedName>
</protein>
<evidence type="ECO:0000256" key="1">
    <source>
        <dbReference type="SAM" id="Coils"/>
    </source>
</evidence>
<gene>
    <name evidence="2" type="ORF">LQ318_08560</name>
</gene>
<proteinExistence type="predicted"/>
<dbReference type="EMBL" id="JAJNDC010000002">
    <property type="protein sequence ID" value="MCW9712955.1"/>
    <property type="molecule type" value="Genomic_DNA"/>
</dbReference>
<sequence length="121" mass="14134">MKRRKKSWEIILTGLVLTALGIYLLTPEETTSQHHIDHASFSVPAIPSVEGKNDVSDSIYVRLQKLESLKVLENFKNIENFEQFKKELENLKELEELKELKNSEELKQLEKELQKIAEQQQ</sequence>
<dbReference type="Proteomes" id="UP001207337">
    <property type="component" value="Unassembled WGS sequence"/>
</dbReference>
<dbReference type="RefSeq" id="WP_265789320.1">
    <property type="nucleotide sequence ID" value="NZ_BAABRS010000002.1"/>
</dbReference>
<name>A0ABT3PYM8_9BACT</name>
<keyword evidence="3" id="KW-1185">Reference proteome</keyword>
<organism evidence="2 3">
    <name type="scientific">Fodinibius salicampi</name>
    <dbReference type="NCBI Taxonomy" id="1920655"/>
    <lineage>
        <taxon>Bacteria</taxon>
        <taxon>Pseudomonadati</taxon>
        <taxon>Balneolota</taxon>
        <taxon>Balneolia</taxon>
        <taxon>Balneolales</taxon>
        <taxon>Balneolaceae</taxon>
        <taxon>Fodinibius</taxon>
    </lineage>
</organism>
<reference evidence="2 3" key="1">
    <citation type="submission" date="2021-11" db="EMBL/GenBank/DDBJ databases">
        <title>Aliifidinibius sp. nov., a new bacterium isolated from saline soil.</title>
        <authorList>
            <person name="Galisteo C."/>
            <person name="De La Haba R."/>
            <person name="Sanchez-Porro C."/>
            <person name="Ventosa A."/>
        </authorList>
    </citation>
    <scope>NUCLEOTIDE SEQUENCE [LARGE SCALE GENOMIC DNA]</scope>
    <source>
        <strain evidence="2 3">KACC 190600</strain>
    </source>
</reference>
<feature type="coiled-coil region" evidence="1">
    <location>
        <begin position="78"/>
        <end position="119"/>
    </location>
</feature>
<evidence type="ECO:0000313" key="3">
    <source>
        <dbReference type="Proteomes" id="UP001207337"/>
    </source>
</evidence>
<accession>A0ABT3PYM8</accession>
<comment type="caution">
    <text evidence="2">The sequence shown here is derived from an EMBL/GenBank/DDBJ whole genome shotgun (WGS) entry which is preliminary data.</text>
</comment>